<dbReference type="EMBL" id="CALNXJ010000079">
    <property type="protein sequence ID" value="CAH3161368.1"/>
    <property type="molecule type" value="Genomic_DNA"/>
</dbReference>
<reference evidence="1 2" key="1">
    <citation type="submission" date="2022-05" db="EMBL/GenBank/DDBJ databases">
        <authorList>
            <consortium name="Genoscope - CEA"/>
            <person name="William W."/>
        </authorList>
    </citation>
    <scope>NUCLEOTIDE SEQUENCE [LARGE SCALE GENOMIC DNA]</scope>
</reference>
<proteinExistence type="predicted"/>
<dbReference type="AlphaFoldDB" id="A0AAU9XYA4"/>
<gene>
    <name evidence="1" type="ORF">PMEA_00032852</name>
</gene>
<accession>A0AAU9XYA4</accession>
<comment type="caution">
    <text evidence="1">The sequence shown here is derived from an EMBL/GenBank/DDBJ whole genome shotgun (WGS) entry which is preliminary data.</text>
</comment>
<keyword evidence="2" id="KW-1185">Reference proteome</keyword>
<name>A0AAU9XYA4_9CNID</name>
<dbReference type="Proteomes" id="UP001159428">
    <property type="component" value="Unassembled WGS sequence"/>
</dbReference>
<evidence type="ECO:0000313" key="2">
    <source>
        <dbReference type="Proteomes" id="UP001159428"/>
    </source>
</evidence>
<organism evidence="1 2">
    <name type="scientific">Pocillopora meandrina</name>
    <dbReference type="NCBI Taxonomy" id="46732"/>
    <lineage>
        <taxon>Eukaryota</taxon>
        <taxon>Metazoa</taxon>
        <taxon>Cnidaria</taxon>
        <taxon>Anthozoa</taxon>
        <taxon>Hexacorallia</taxon>
        <taxon>Scleractinia</taxon>
        <taxon>Astrocoeniina</taxon>
        <taxon>Pocilloporidae</taxon>
        <taxon>Pocillopora</taxon>
    </lineage>
</organism>
<protein>
    <submittedName>
        <fullName evidence="1">Uncharacterized protein</fullName>
    </submittedName>
</protein>
<evidence type="ECO:0000313" key="1">
    <source>
        <dbReference type="EMBL" id="CAH3161368.1"/>
    </source>
</evidence>
<sequence>MTSGIDLCFVSDLERVAWNEVLLVDDASDMVDRFNKRFLEVLDGHAPVKSVKVKHRHCPFVNEEIKVLMRDRDRLLKRARCSGLPVDWELYRDSRRVVKIRLRKVEH</sequence>